<evidence type="ECO:0000256" key="1">
    <source>
        <dbReference type="SAM" id="MobiDB-lite"/>
    </source>
</evidence>
<gene>
    <name evidence="2" type="ORF">Tci_926311</name>
</gene>
<feature type="region of interest" description="Disordered" evidence="1">
    <location>
        <begin position="1"/>
        <end position="34"/>
    </location>
</feature>
<feature type="compositionally biased region" description="Polar residues" evidence="1">
    <location>
        <begin position="25"/>
        <end position="34"/>
    </location>
</feature>
<reference evidence="2" key="1">
    <citation type="journal article" date="2019" name="Sci. Rep.">
        <title>Draft genome of Tanacetum cinerariifolium, the natural source of mosquito coil.</title>
        <authorList>
            <person name="Yamashiro T."/>
            <person name="Shiraishi A."/>
            <person name="Satake H."/>
            <person name="Nakayama K."/>
        </authorList>
    </citation>
    <scope>NUCLEOTIDE SEQUENCE</scope>
</reference>
<accession>A0A699X2P3</accession>
<organism evidence="2">
    <name type="scientific">Tanacetum cinerariifolium</name>
    <name type="common">Dalmatian daisy</name>
    <name type="synonym">Chrysanthemum cinerariifolium</name>
    <dbReference type="NCBI Taxonomy" id="118510"/>
    <lineage>
        <taxon>Eukaryota</taxon>
        <taxon>Viridiplantae</taxon>
        <taxon>Streptophyta</taxon>
        <taxon>Embryophyta</taxon>
        <taxon>Tracheophyta</taxon>
        <taxon>Spermatophyta</taxon>
        <taxon>Magnoliopsida</taxon>
        <taxon>eudicotyledons</taxon>
        <taxon>Gunneridae</taxon>
        <taxon>Pentapetalae</taxon>
        <taxon>asterids</taxon>
        <taxon>campanulids</taxon>
        <taxon>Asterales</taxon>
        <taxon>Asteraceae</taxon>
        <taxon>Asteroideae</taxon>
        <taxon>Anthemideae</taxon>
        <taxon>Anthemidinae</taxon>
        <taxon>Tanacetum</taxon>
    </lineage>
</organism>
<protein>
    <submittedName>
        <fullName evidence="2">Uncharacterized protein</fullName>
    </submittedName>
</protein>
<feature type="non-terminal residue" evidence="2">
    <location>
        <position position="1"/>
    </location>
</feature>
<dbReference type="EMBL" id="BKCJ011804838">
    <property type="protein sequence ID" value="GFD54342.1"/>
    <property type="molecule type" value="Genomic_DNA"/>
</dbReference>
<comment type="caution">
    <text evidence="2">The sequence shown here is derived from an EMBL/GenBank/DDBJ whole genome shotgun (WGS) entry which is preliminary data.</text>
</comment>
<proteinExistence type="predicted"/>
<sequence>EEQDEPESDPELQGAGEEYDLERAIQTSLESSLE</sequence>
<dbReference type="AlphaFoldDB" id="A0A699X2P3"/>
<evidence type="ECO:0000313" key="2">
    <source>
        <dbReference type="EMBL" id="GFD54342.1"/>
    </source>
</evidence>
<name>A0A699X2P3_TANCI</name>
<feature type="compositionally biased region" description="Acidic residues" evidence="1">
    <location>
        <begin position="1"/>
        <end position="10"/>
    </location>
</feature>